<gene>
    <name evidence="2" type="ORF">SPI_02555</name>
</gene>
<dbReference type="AlphaFoldDB" id="A0A162KBV1"/>
<name>A0A162KBV1_9HYPO</name>
<accession>A0A162KBV1</accession>
<protein>
    <submittedName>
        <fullName evidence="2">Uncharacterized protein</fullName>
    </submittedName>
</protein>
<organism evidence="2 3">
    <name type="scientific">Niveomyces insectorum RCEF 264</name>
    <dbReference type="NCBI Taxonomy" id="1081102"/>
    <lineage>
        <taxon>Eukaryota</taxon>
        <taxon>Fungi</taxon>
        <taxon>Dikarya</taxon>
        <taxon>Ascomycota</taxon>
        <taxon>Pezizomycotina</taxon>
        <taxon>Sordariomycetes</taxon>
        <taxon>Hypocreomycetidae</taxon>
        <taxon>Hypocreales</taxon>
        <taxon>Cordycipitaceae</taxon>
        <taxon>Niveomyces</taxon>
    </lineage>
</organism>
<sequence length="744" mass="80112">MTQERSDLCGLPPAVQEIIDAILDQIVRKTEDKLLAQVADELSDCERQFMRTKNNILTATGQHCHSFRAAARDIVLQRLKALPELAPLFSTMAQPERAADNAKQESRKRPASSHDADVDNRVGDGGGPATKKRVRFSDPLEEGPSGKKAEWAAKGNGSDLCPDCDKPALMNGQSQPATESVNGTAATKTDDNNASNRPEECELTVVAHKADDTATTQETPECACTVLCAGRLVSLPTPGEIYIAQLNNIDNTASSIKPACLVVVLPYHAEFGIPPIIHERRLKVGGTRVPQPPTVTTIRIDSIAGWRVKWTLVSDGDGGSSATGLCVPVLVLTRDLSPAWVPLHSLAPFDEDKLPFIASGVDVKAALCAHIQLLNLLANLNADDECIDLTIPSEETDTLGKMKDGESCHLESNPEVTNVNTFDYLFGGDDAENMPTWVENSFPSDAVLFGNENERNETVPQPTTTCWLGDDTGAVANMGPAESPTAAGVNCAKTSLLPSIRAPAGTTNNPSVTPASSNSFDCFLESYMAHPTTEVERSPVPSVDSLSELASPSFISNAAVAAPATQILSVPSPNPFVEPTPTPVVGQNFYIQAYWRGGARQWCGDRLNCFLRLAENPEEGVVEAVAVCTVDRTGKLADKKNGHSDDAAECPIHIHINPRDLGAMSVEPGDPKEDACSVILRTAIPPYRLQRLLFRTRDKRTREGTQKRPSERKVISAGMQAQRFCAWVRETNPNVQTMADTGSA</sequence>
<evidence type="ECO:0000313" key="3">
    <source>
        <dbReference type="Proteomes" id="UP000076874"/>
    </source>
</evidence>
<dbReference type="EMBL" id="AZHD01000003">
    <property type="protein sequence ID" value="OAA65768.1"/>
    <property type="molecule type" value="Genomic_DNA"/>
</dbReference>
<proteinExistence type="predicted"/>
<dbReference type="Proteomes" id="UP000076874">
    <property type="component" value="Unassembled WGS sequence"/>
</dbReference>
<feature type="compositionally biased region" description="Basic and acidic residues" evidence="1">
    <location>
        <begin position="97"/>
        <end position="122"/>
    </location>
</feature>
<evidence type="ECO:0000313" key="2">
    <source>
        <dbReference type="EMBL" id="OAA65768.1"/>
    </source>
</evidence>
<reference evidence="2 3" key="1">
    <citation type="journal article" date="2016" name="Genome Biol. Evol.">
        <title>Divergent and convergent evolution of fungal pathogenicity.</title>
        <authorList>
            <person name="Shang Y."/>
            <person name="Xiao G."/>
            <person name="Zheng P."/>
            <person name="Cen K."/>
            <person name="Zhan S."/>
            <person name="Wang C."/>
        </authorList>
    </citation>
    <scope>NUCLEOTIDE SEQUENCE [LARGE SCALE GENOMIC DNA]</scope>
    <source>
        <strain evidence="2 3">RCEF 264</strain>
    </source>
</reference>
<feature type="region of interest" description="Disordered" evidence="1">
    <location>
        <begin position="93"/>
        <end position="198"/>
    </location>
</feature>
<keyword evidence="3" id="KW-1185">Reference proteome</keyword>
<feature type="compositionally biased region" description="Polar residues" evidence="1">
    <location>
        <begin position="171"/>
        <end position="196"/>
    </location>
</feature>
<evidence type="ECO:0000256" key="1">
    <source>
        <dbReference type="SAM" id="MobiDB-lite"/>
    </source>
</evidence>
<comment type="caution">
    <text evidence="2">The sequence shown here is derived from an EMBL/GenBank/DDBJ whole genome shotgun (WGS) entry which is preliminary data.</text>
</comment>